<evidence type="ECO:0000256" key="2">
    <source>
        <dbReference type="ARBA" id="ARBA00022723"/>
    </source>
</evidence>
<dbReference type="PANTHER" id="PTHR20854:SF4">
    <property type="entry name" value="INOSITOL-1-MONOPHOSPHATASE-RELATED"/>
    <property type="match status" value="1"/>
</dbReference>
<dbReference type="PROSITE" id="PS00629">
    <property type="entry name" value="IMP_1"/>
    <property type="match status" value="1"/>
</dbReference>
<comment type="similarity">
    <text evidence="1">Belongs to the inositol monophosphatase superfamily.</text>
</comment>
<reference evidence="5 6" key="1">
    <citation type="submission" date="2019-12" db="EMBL/GenBank/DDBJ databases">
        <title>Ruegeria JWLKs population differentiation of coral mucus and skeleton niches.</title>
        <authorList>
            <person name="Luo D."/>
        </authorList>
    </citation>
    <scope>NUCLEOTIDE SEQUENCE [LARGE SCALE GENOMIC DNA]</scope>
    <source>
        <strain evidence="5 6">HKCCD6238</strain>
    </source>
</reference>
<comment type="caution">
    <text evidence="5">The sequence shown here is derived from an EMBL/GenBank/DDBJ whole genome shotgun (WGS) entry which is preliminary data.</text>
</comment>
<dbReference type="Gene3D" id="3.30.540.10">
    <property type="entry name" value="Fructose-1,6-Bisphosphatase, subunit A, domain 1"/>
    <property type="match status" value="1"/>
</dbReference>
<name>A0ABX1WD92_9RHOB</name>
<accession>A0ABX1WD92</accession>
<dbReference type="RefSeq" id="WP_171363806.1">
    <property type="nucleotide sequence ID" value="NZ_WVQY01000004.1"/>
</dbReference>
<organism evidence="5 6">
    <name type="scientific">Ruegeria atlantica</name>
    <dbReference type="NCBI Taxonomy" id="81569"/>
    <lineage>
        <taxon>Bacteria</taxon>
        <taxon>Pseudomonadati</taxon>
        <taxon>Pseudomonadota</taxon>
        <taxon>Alphaproteobacteria</taxon>
        <taxon>Rhodobacterales</taxon>
        <taxon>Roseobacteraceae</taxon>
        <taxon>Ruegeria</taxon>
    </lineage>
</organism>
<gene>
    <name evidence="5" type="ORF">GS617_13190</name>
</gene>
<evidence type="ECO:0000313" key="5">
    <source>
        <dbReference type="EMBL" id="NOD31231.1"/>
    </source>
</evidence>
<dbReference type="Proteomes" id="UP000599383">
    <property type="component" value="Unassembled WGS sequence"/>
</dbReference>
<protein>
    <submittedName>
        <fullName evidence="5">Inositol monophosphatase</fullName>
    </submittedName>
</protein>
<dbReference type="SUPFAM" id="SSF56655">
    <property type="entry name" value="Carbohydrate phosphatase"/>
    <property type="match status" value="1"/>
</dbReference>
<keyword evidence="4" id="KW-0460">Magnesium</keyword>
<dbReference type="EMBL" id="WVQY01000004">
    <property type="protein sequence ID" value="NOD31231.1"/>
    <property type="molecule type" value="Genomic_DNA"/>
</dbReference>
<evidence type="ECO:0000256" key="4">
    <source>
        <dbReference type="ARBA" id="ARBA00022842"/>
    </source>
</evidence>
<dbReference type="InterPro" id="IPR020583">
    <property type="entry name" value="Inositol_monoP_metal-BS"/>
</dbReference>
<dbReference type="InterPro" id="IPR000760">
    <property type="entry name" value="Inositol_monophosphatase-like"/>
</dbReference>
<keyword evidence="2" id="KW-0479">Metal-binding</keyword>
<dbReference type="Pfam" id="PF00459">
    <property type="entry name" value="Inositol_P"/>
    <property type="match status" value="1"/>
</dbReference>
<keyword evidence="6" id="KW-1185">Reference proteome</keyword>
<dbReference type="PANTHER" id="PTHR20854">
    <property type="entry name" value="INOSITOL MONOPHOSPHATASE"/>
    <property type="match status" value="1"/>
</dbReference>
<proteinExistence type="inferred from homology"/>
<evidence type="ECO:0000313" key="6">
    <source>
        <dbReference type="Proteomes" id="UP000599383"/>
    </source>
</evidence>
<evidence type="ECO:0000256" key="1">
    <source>
        <dbReference type="ARBA" id="ARBA00009759"/>
    </source>
</evidence>
<sequence length="272" mass="29449">MSRLSERRDFATEICKQAGVMAKKFFADRVNLVVDQKGAQDWVSEADRSVETFIRQKISEAWPKDGIYGEEHGAVAGESGFDWVIDPIDGTTNFVNGIPAWTIVLAGVTNGQTEIGVIHDPNVDETFVATRGETATLNGSPIRVASGVPLRDGTVAVGYSNRIESRHVLPVIEDLIEHGAMFHRNASGALSLAYVAAGRLLGYVEEHMNAWDCLAGQLLVAEAGGVVEDQNADAMIRDGGRVIAGTPDVFETLREIAENAWSAQRLSKRDPT</sequence>
<dbReference type="Gene3D" id="3.40.190.80">
    <property type="match status" value="1"/>
</dbReference>
<dbReference type="PRINTS" id="PR00377">
    <property type="entry name" value="IMPHPHTASES"/>
</dbReference>
<keyword evidence="3" id="KW-0378">Hydrolase</keyword>
<evidence type="ECO:0000256" key="3">
    <source>
        <dbReference type="ARBA" id="ARBA00022801"/>
    </source>
</evidence>